<dbReference type="AlphaFoldDB" id="E0E334"/>
<feature type="binding site" evidence="1">
    <location>
        <position position="152"/>
    </location>
    <ligand>
        <name>a divalent metal cation</name>
        <dbReference type="ChEBI" id="CHEBI:60240"/>
        <label>2</label>
    </ligand>
</feature>
<dbReference type="Proteomes" id="UP000003244">
    <property type="component" value="Unassembled WGS sequence"/>
</dbReference>
<protein>
    <submittedName>
        <fullName evidence="2">Hydrolase, TatD family</fullName>
    </submittedName>
</protein>
<feature type="binding site" evidence="1">
    <location>
        <position position="130"/>
    </location>
    <ligand>
        <name>a divalent metal cation</name>
        <dbReference type="ChEBI" id="CHEBI:60240"/>
        <label>2</label>
    </ligand>
</feature>
<dbReference type="InterPro" id="IPR032466">
    <property type="entry name" value="Metal_Hydrolase"/>
</dbReference>
<feature type="binding site" evidence="1">
    <location>
        <position position="94"/>
    </location>
    <ligand>
        <name>a divalent metal cation</name>
        <dbReference type="ChEBI" id="CHEBI:60240"/>
        <label>1</label>
    </ligand>
</feature>
<dbReference type="Pfam" id="PF01026">
    <property type="entry name" value="TatD_DNase"/>
    <property type="match status" value="1"/>
</dbReference>
<dbReference type="Gene3D" id="3.20.20.140">
    <property type="entry name" value="Metal-dependent hydrolases"/>
    <property type="match status" value="1"/>
</dbReference>
<evidence type="ECO:0000256" key="1">
    <source>
        <dbReference type="PIRSR" id="PIRSR005902-1"/>
    </source>
</evidence>
<feature type="binding site" evidence="1">
    <location>
        <position position="199"/>
    </location>
    <ligand>
        <name>a divalent metal cation</name>
        <dbReference type="ChEBI" id="CHEBI:60240"/>
        <label>1</label>
    </ligand>
</feature>
<dbReference type="GO" id="GO:0016788">
    <property type="term" value="F:hydrolase activity, acting on ester bonds"/>
    <property type="evidence" value="ECO:0007669"/>
    <property type="project" value="InterPro"/>
</dbReference>
<feature type="binding site" evidence="1">
    <location>
        <position position="12"/>
    </location>
    <ligand>
        <name>a divalent metal cation</name>
        <dbReference type="ChEBI" id="CHEBI:60240"/>
        <label>1</label>
    </ligand>
</feature>
<dbReference type="SUPFAM" id="SSF51556">
    <property type="entry name" value="Metallo-dependent hydrolases"/>
    <property type="match status" value="1"/>
</dbReference>
<name>E0E334_9FIRM</name>
<keyword evidence="2" id="KW-0378">Hydrolase</keyword>
<keyword evidence="1" id="KW-0479">Metal-binding</keyword>
<dbReference type="OrthoDB" id="9810005at2"/>
<evidence type="ECO:0000313" key="3">
    <source>
        <dbReference type="Proteomes" id="UP000003244"/>
    </source>
</evidence>
<keyword evidence="3" id="KW-1185">Reference proteome</keyword>
<reference evidence="2 3" key="1">
    <citation type="submission" date="2010-08" db="EMBL/GenBank/DDBJ databases">
        <authorList>
            <person name="Harkins D.M."/>
            <person name="Madupu R."/>
            <person name="Durkin A.S."/>
            <person name="Torralba M."/>
            <person name="Methe B."/>
            <person name="Sutton G.G."/>
            <person name="Nelson K.E."/>
        </authorList>
    </citation>
    <scope>NUCLEOTIDE SEQUENCE [LARGE SCALE GENOMIC DNA]</scope>
    <source>
        <strain evidence="2 3">DSM 17678</strain>
    </source>
</reference>
<dbReference type="PIRSF" id="PIRSF005902">
    <property type="entry name" value="DNase_TatD"/>
    <property type="match status" value="1"/>
</dbReference>
<accession>E0E334</accession>
<evidence type="ECO:0000313" key="2">
    <source>
        <dbReference type="EMBL" id="EFM64692.1"/>
    </source>
</evidence>
<sequence length="257" mass="30272">MNKKKIYDFHTHISSLEVLEAYYDQDVIPVINCQSRDEFKGLIDKREVFSKDRIHFMDDLYYSMGIHPFDADIVDQQFGSSYEDLIKDANLIGEIGMDACWCDTPFEDQERAFVMSLDLAKKYNKPIILHTKMMEARIYEILKDYDLDMVIHWYSCDKYVREFIDLGCHFTVGPAIFVDENVRNMVKLLPLDRILVETDGVEAIEWLFKKKFDPGNLRNILEAVINELADIKHVSFDVMSDYLLANSERLLRKDFYE</sequence>
<comment type="caution">
    <text evidence="2">The sequence shown here is derived from an EMBL/GenBank/DDBJ whole genome shotgun (WGS) entry which is preliminary data.</text>
</comment>
<dbReference type="eggNOG" id="COG0084">
    <property type="taxonomic scope" value="Bacteria"/>
</dbReference>
<feature type="binding site" evidence="1">
    <location>
        <position position="10"/>
    </location>
    <ligand>
        <name>a divalent metal cation</name>
        <dbReference type="ChEBI" id="CHEBI:60240"/>
        <label>1</label>
    </ligand>
</feature>
<dbReference type="PANTHER" id="PTHR46124">
    <property type="entry name" value="D-AMINOACYL-TRNA DEACYLASE"/>
    <property type="match status" value="1"/>
</dbReference>
<dbReference type="STRING" id="596315.HMPREF0634_0295"/>
<organism evidence="2 3">
    <name type="scientific">Peptostreptococcus stomatis DSM 17678</name>
    <dbReference type="NCBI Taxonomy" id="596315"/>
    <lineage>
        <taxon>Bacteria</taxon>
        <taxon>Bacillati</taxon>
        <taxon>Bacillota</taxon>
        <taxon>Clostridia</taxon>
        <taxon>Peptostreptococcales</taxon>
        <taxon>Peptostreptococcaceae</taxon>
        <taxon>Peptostreptococcus</taxon>
    </lineage>
</organism>
<proteinExistence type="predicted"/>
<dbReference type="GO" id="GO:0046872">
    <property type="term" value="F:metal ion binding"/>
    <property type="evidence" value="ECO:0007669"/>
    <property type="project" value="UniProtKB-KW"/>
</dbReference>
<dbReference type="RefSeq" id="WP_007789494.1">
    <property type="nucleotide sequence ID" value="NZ_ADGQ01000051.1"/>
</dbReference>
<gene>
    <name evidence="2" type="ORF">HMPREF0634_0295</name>
</gene>
<dbReference type="PANTHER" id="PTHR46124:SF2">
    <property type="entry name" value="D-AMINOACYL-TRNA DEACYLASE"/>
    <property type="match status" value="1"/>
</dbReference>
<dbReference type="GeneID" id="84800671"/>
<dbReference type="InterPro" id="IPR001130">
    <property type="entry name" value="TatD-like"/>
</dbReference>
<dbReference type="EMBL" id="ADGQ01000051">
    <property type="protein sequence ID" value="EFM64692.1"/>
    <property type="molecule type" value="Genomic_DNA"/>
</dbReference>